<name>A0ABT1TYG7_9GAMM</name>
<comment type="caution">
    <text evidence="1">The sequence shown here is derived from an EMBL/GenBank/DDBJ whole genome shotgun (WGS) entry which is preliminary data.</text>
</comment>
<organism evidence="1 2">
    <name type="scientific">Methylomonas rosea</name>
    <dbReference type="NCBI Taxonomy" id="2952227"/>
    <lineage>
        <taxon>Bacteria</taxon>
        <taxon>Pseudomonadati</taxon>
        <taxon>Pseudomonadota</taxon>
        <taxon>Gammaproteobacteria</taxon>
        <taxon>Methylococcales</taxon>
        <taxon>Methylococcaceae</taxon>
        <taxon>Methylomonas</taxon>
    </lineage>
</organism>
<protein>
    <submittedName>
        <fullName evidence="1">Uncharacterized protein</fullName>
    </submittedName>
</protein>
<evidence type="ECO:0000313" key="1">
    <source>
        <dbReference type="EMBL" id="MCQ8119826.1"/>
    </source>
</evidence>
<gene>
    <name evidence="1" type="ORF">NP589_20580</name>
</gene>
<dbReference type="EMBL" id="JANIBL010000097">
    <property type="protein sequence ID" value="MCQ8119826.1"/>
    <property type="molecule type" value="Genomic_DNA"/>
</dbReference>
<dbReference type="RefSeq" id="WP_256608648.1">
    <property type="nucleotide sequence ID" value="NZ_JANIBL010000097.1"/>
</dbReference>
<reference evidence="1 2" key="1">
    <citation type="submission" date="2022-07" db="EMBL/GenBank/DDBJ databases">
        <title>Methylomonas rivi sp. nov., Methylomonas rosea sp. nov., Methylomonas aureus sp. nov. and Methylomonas subterranea sp. nov., four novel methanotrophs isolated from a freshwater creek and the deep terrestrial subsurface.</title>
        <authorList>
            <person name="Abin C."/>
            <person name="Sankaranarayanan K."/>
            <person name="Garner C."/>
            <person name="Sindelar R."/>
            <person name="Kotary K."/>
            <person name="Garner R."/>
            <person name="Barclay S."/>
            <person name="Lawson P."/>
            <person name="Krumholz L."/>
        </authorList>
    </citation>
    <scope>NUCLEOTIDE SEQUENCE [LARGE SCALE GENOMIC DNA]</scope>
    <source>
        <strain evidence="1 2">WSC-7</strain>
    </source>
</reference>
<dbReference type="Proteomes" id="UP001524570">
    <property type="component" value="Unassembled WGS sequence"/>
</dbReference>
<accession>A0ABT1TYG7</accession>
<keyword evidence="2" id="KW-1185">Reference proteome</keyword>
<evidence type="ECO:0000313" key="2">
    <source>
        <dbReference type="Proteomes" id="UP001524570"/>
    </source>
</evidence>
<sequence length="188" mass="21073">MTAKTTSRDEATIAQRFVCHIAPVIAALEVITDELDYDFNEDDSMQKIAEFKGWLSSNLSIHQSMLDAAPCLHAYLPKDTVAAAEARLAQVKNEMFLHNLAIENLARIHGIRGELLMSRGFSLFEISWILPEEDIEYRPHFAARNQLKTEQEKIEQFIASGANDFALLEGVQLQHFSLSQADLSQPAG</sequence>
<proteinExistence type="predicted"/>